<dbReference type="InterPro" id="IPR016181">
    <property type="entry name" value="Acyl_CoA_acyltransferase"/>
</dbReference>
<dbReference type="PANTHER" id="PTHR43877">
    <property type="entry name" value="AMINOALKYLPHOSPHONATE N-ACETYLTRANSFERASE-RELATED-RELATED"/>
    <property type="match status" value="1"/>
</dbReference>
<dbReference type="Pfam" id="PF00583">
    <property type="entry name" value="Acetyltransf_1"/>
    <property type="match status" value="1"/>
</dbReference>
<accession>A0A4U5JN41</accession>
<dbReference type="OrthoDB" id="6456007at2"/>
<keyword evidence="5" id="KW-1185">Reference proteome</keyword>
<evidence type="ECO:0000256" key="1">
    <source>
        <dbReference type="ARBA" id="ARBA00022679"/>
    </source>
</evidence>
<keyword evidence="2" id="KW-0012">Acyltransferase</keyword>
<dbReference type="GO" id="GO:0016747">
    <property type="term" value="F:acyltransferase activity, transferring groups other than amino-acyl groups"/>
    <property type="evidence" value="ECO:0007669"/>
    <property type="project" value="InterPro"/>
</dbReference>
<comment type="caution">
    <text evidence="4">The sequence shown here is derived from an EMBL/GenBank/DDBJ whole genome shotgun (WGS) entry which is preliminary data.</text>
</comment>
<gene>
    <name evidence="4" type="ORF">FCE95_09485</name>
</gene>
<name>A0A4U5JN41_9GAMM</name>
<dbReference type="Proteomes" id="UP000308707">
    <property type="component" value="Unassembled WGS sequence"/>
</dbReference>
<proteinExistence type="predicted"/>
<protein>
    <submittedName>
        <fullName evidence="4">GNAT family N-acetyltransferase</fullName>
    </submittedName>
</protein>
<evidence type="ECO:0000313" key="5">
    <source>
        <dbReference type="Proteomes" id="UP000308707"/>
    </source>
</evidence>
<dbReference type="PROSITE" id="PS51186">
    <property type="entry name" value="GNAT"/>
    <property type="match status" value="1"/>
</dbReference>
<dbReference type="InterPro" id="IPR050832">
    <property type="entry name" value="Bact_Acetyltransf"/>
</dbReference>
<dbReference type="AlphaFoldDB" id="A0A4U5JN41"/>
<reference evidence="4 5" key="1">
    <citation type="submission" date="2019-04" db="EMBL/GenBank/DDBJ databases">
        <title>Reference strain of H23.</title>
        <authorList>
            <person name="Luo X."/>
        </authorList>
    </citation>
    <scope>NUCLEOTIDE SEQUENCE [LARGE SCALE GENOMIC DNA]</scope>
    <source>
        <strain evidence="4 5">H23</strain>
    </source>
</reference>
<organism evidence="4 5">
    <name type="scientific">Luteimonas gilva</name>
    <dbReference type="NCBI Taxonomy" id="2572684"/>
    <lineage>
        <taxon>Bacteria</taxon>
        <taxon>Pseudomonadati</taxon>
        <taxon>Pseudomonadota</taxon>
        <taxon>Gammaproteobacteria</taxon>
        <taxon>Lysobacterales</taxon>
        <taxon>Lysobacteraceae</taxon>
        <taxon>Luteimonas</taxon>
    </lineage>
</organism>
<sequence length="140" mass="15306">MRPAEIGDAAEIARLSAQLGYPAPLDAFEARLRKLLQSSQHAVFVAEAGEGRLGGFIAVEHRLIIEYGERAEIAALVVDAETRRGGVGRTLVAAAERWAAETGLHDIVVRSNAVRAESHPFYESQGYGRTKTQHVYRKPL</sequence>
<dbReference type="EMBL" id="SZUA01000002">
    <property type="protein sequence ID" value="TKR31120.1"/>
    <property type="molecule type" value="Genomic_DNA"/>
</dbReference>
<feature type="domain" description="N-acetyltransferase" evidence="3">
    <location>
        <begin position="1"/>
        <end position="140"/>
    </location>
</feature>
<evidence type="ECO:0000256" key="2">
    <source>
        <dbReference type="ARBA" id="ARBA00023315"/>
    </source>
</evidence>
<dbReference type="Gene3D" id="3.40.630.30">
    <property type="match status" value="1"/>
</dbReference>
<evidence type="ECO:0000313" key="4">
    <source>
        <dbReference type="EMBL" id="TKR31120.1"/>
    </source>
</evidence>
<dbReference type="CDD" id="cd04301">
    <property type="entry name" value="NAT_SF"/>
    <property type="match status" value="1"/>
</dbReference>
<dbReference type="SUPFAM" id="SSF55729">
    <property type="entry name" value="Acyl-CoA N-acyltransferases (Nat)"/>
    <property type="match status" value="1"/>
</dbReference>
<keyword evidence="1 4" id="KW-0808">Transferase</keyword>
<dbReference type="InterPro" id="IPR000182">
    <property type="entry name" value="GNAT_dom"/>
</dbReference>
<evidence type="ECO:0000259" key="3">
    <source>
        <dbReference type="PROSITE" id="PS51186"/>
    </source>
</evidence>